<dbReference type="EMBL" id="SMAR01000001">
    <property type="protein sequence ID" value="TCT44906.1"/>
    <property type="molecule type" value="Genomic_DNA"/>
</dbReference>
<feature type="transmembrane region" description="Helical" evidence="7">
    <location>
        <begin position="76"/>
        <end position="94"/>
    </location>
</feature>
<evidence type="ECO:0000259" key="8">
    <source>
        <dbReference type="Pfam" id="PF12805"/>
    </source>
</evidence>
<keyword evidence="4 7" id="KW-1133">Transmembrane helix</keyword>
<accession>A0A4R3NXQ2</accession>
<dbReference type="PANTHER" id="PTHR30509">
    <property type="entry name" value="P-HYDROXYBENZOIC ACID EFFLUX PUMP SUBUNIT-RELATED"/>
    <property type="match status" value="1"/>
</dbReference>
<dbReference type="Proteomes" id="UP000295097">
    <property type="component" value="Unassembled WGS sequence"/>
</dbReference>
<evidence type="ECO:0000256" key="4">
    <source>
        <dbReference type="ARBA" id="ARBA00022989"/>
    </source>
</evidence>
<feature type="transmembrane region" description="Helical" evidence="7">
    <location>
        <begin position="475"/>
        <end position="493"/>
    </location>
</feature>
<protein>
    <submittedName>
        <fullName evidence="10">Putative membrane protein YccC</fullName>
    </submittedName>
</protein>
<keyword evidence="11" id="KW-1185">Reference proteome</keyword>
<sequence>MRTVDARAWFHNLALLKPAPYKPWRHSLRLAIGTGAPLLYGVLTGNPAALIYVALGAFLTAVTVRLDPYRERFRQIAISTSVGVLGCLIGPAVAGHGVMTLVMLAALGLFSGLISGYGAAFSTGAMNMLVLAVVTSHFTHIGSPWIMIAHFLSGTMLVVAMLALAALIDRDRPERRMLARLLEAISALAMAATEPPDNRDPEKRAELEARRRVVTDQTKAAYASLIEKRTHGRARTRYSLRAADILSLINQLNMAIMATTSDRDSLKTAAQQIQSIAECYSKGVKYHLPDSACQTANSEIFRLIGRLVDTIWSEAPDTPPPEQDAQKRAPVFSRTTLTALGRRLILGQEVIQSAIRLSVSMGVAVVAGQFISGNHSYWLPMTVAIVLKPDFGSVFVRAIHRSIGTLAGVAIAAFVMMLVHQDIGIVALITLFCAFIPWAGLRSYAAMVTLLTPVILLMIALAVPGAAENYAEQRLFDTLIGAAIALIFGYLIWPRSQSTNLNTSFGRAIDAVGTFLKAATSVVPDENAAIATFQKTAVDSEFSAYRRLSDLRTQLQKLVAEPPPAGREAASWFPAVAGAERLCDRIAAYAGGRSLGDPPPDTKRAERAANALAWLAGHEQGGSVAFHNAGGREKDDRFGDVEAEIAWLFDYLKERRSTENSSENFGTKTR</sequence>
<dbReference type="InterPro" id="IPR032692">
    <property type="entry name" value="YccS_N"/>
</dbReference>
<evidence type="ECO:0000256" key="1">
    <source>
        <dbReference type="ARBA" id="ARBA00004651"/>
    </source>
</evidence>
<feature type="transmembrane region" description="Helical" evidence="7">
    <location>
        <begin position="100"/>
        <end position="118"/>
    </location>
</feature>
<feature type="transmembrane region" description="Helical" evidence="7">
    <location>
        <begin position="444"/>
        <end position="463"/>
    </location>
</feature>
<evidence type="ECO:0000259" key="9">
    <source>
        <dbReference type="Pfam" id="PF13515"/>
    </source>
</evidence>
<feature type="transmembrane region" description="Helical" evidence="7">
    <location>
        <begin position="148"/>
        <end position="168"/>
    </location>
</feature>
<evidence type="ECO:0000256" key="7">
    <source>
        <dbReference type="SAM" id="Phobius"/>
    </source>
</evidence>
<feature type="transmembrane region" description="Helical" evidence="7">
    <location>
        <begin position="353"/>
        <end position="371"/>
    </location>
</feature>
<comment type="caution">
    <text evidence="10">The sequence shown here is derived from an EMBL/GenBank/DDBJ whole genome shotgun (WGS) entry which is preliminary data.</text>
</comment>
<comment type="subcellular location">
    <subcellularLocation>
        <location evidence="1">Cell membrane</location>
        <topology evidence="1">Multi-pass membrane protein</topology>
    </subcellularLocation>
</comment>
<feature type="domain" description="Integral membrane protein YccS N-terminal" evidence="8">
    <location>
        <begin position="98"/>
        <end position="237"/>
    </location>
</feature>
<dbReference type="AlphaFoldDB" id="A0A4R3NXQ2"/>
<dbReference type="PANTHER" id="PTHR30509:SF9">
    <property type="entry name" value="MULTIDRUG RESISTANCE PROTEIN MDTO"/>
    <property type="match status" value="1"/>
</dbReference>
<dbReference type="InterPro" id="IPR049453">
    <property type="entry name" value="Memb_transporter_dom"/>
</dbReference>
<comment type="similarity">
    <text evidence="6">Belongs to the YccS/YhfK family.</text>
</comment>
<feature type="transmembrane region" description="Helical" evidence="7">
    <location>
        <begin position="406"/>
        <end position="438"/>
    </location>
</feature>
<dbReference type="Pfam" id="PF12805">
    <property type="entry name" value="FUSC-like"/>
    <property type="match status" value="1"/>
</dbReference>
<dbReference type="OrthoDB" id="128040at2"/>
<keyword evidence="5 7" id="KW-0472">Membrane</keyword>
<feature type="domain" description="Integral membrane bound transporter" evidence="9">
    <location>
        <begin position="364"/>
        <end position="488"/>
    </location>
</feature>
<evidence type="ECO:0000256" key="2">
    <source>
        <dbReference type="ARBA" id="ARBA00022475"/>
    </source>
</evidence>
<evidence type="ECO:0000256" key="5">
    <source>
        <dbReference type="ARBA" id="ARBA00023136"/>
    </source>
</evidence>
<evidence type="ECO:0000313" key="10">
    <source>
        <dbReference type="EMBL" id="TCT44906.1"/>
    </source>
</evidence>
<dbReference type="GO" id="GO:0005886">
    <property type="term" value="C:plasma membrane"/>
    <property type="evidence" value="ECO:0007669"/>
    <property type="project" value="UniProtKB-SubCell"/>
</dbReference>
<reference evidence="10 11" key="1">
    <citation type="submission" date="2019-03" db="EMBL/GenBank/DDBJ databases">
        <title>Freshwater and sediment microbial communities from various areas in North America, analyzing microbe dynamics in response to fracking.</title>
        <authorList>
            <person name="Lamendella R."/>
        </authorList>
    </citation>
    <scope>NUCLEOTIDE SEQUENCE [LARGE SCALE GENOMIC DNA]</scope>
    <source>
        <strain evidence="10 11">175.2</strain>
    </source>
</reference>
<keyword evidence="3 7" id="KW-0812">Transmembrane</keyword>
<organism evidence="10 11">
    <name type="scientific">Martelella mediterranea</name>
    <dbReference type="NCBI Taxonomy" id="293089"/>
    <lineage>
        <taxon>Bacteria</taxon>
        <taxon>Pseudomonadati</taxon>
        <taxon>Pseudomonadota</taxon>
        <taxon>Alphaproteobacteria</taxon>
        <taxon>Hyphomicrobiales</taxon>
        <taxon>Aurantimonadaceae</taxon>
        <taxon>Martelella</taxon>
    </lineage>
</organism>
<dbReference type="Pfam" id="PF13515">
    <property type="entry name" value="FUSC_2"/>
    <property type="match status" value="1"/>
</dbReference>
<dbReference type="RefSeq" id="WP_132307302.1">
    <property type="nucleotide sequence ID" value="NZ_SMAR01000001.1"/>
</dbReference>
<keyword evidence="2" id="KW-1003">Cell membrane</keyword>
<evidence type="ECO:0000313" key="11">
    <source>
        <dbReference type="Proteomes" id="UP000295097"/>
    </source>
</evidence>
<evidence type="ECO:0000256" key="6">
    <source>
        <dbReference type="ARBA" id="ARBA00043993"/>
    </source>
</evidence>
<name>A0A4R3NXQ2_9HYPH</name>
<gene>
    <name evidence="10" type="ORF">EDC90_100143</name>
</gene>
<proteinExistence type="inferred from homology"/>
<evidence type="ECO:0000256" key="3">
    <source>
        <dbReference type="ARBA" id="ARBA00022692"/>
    </source>
</evidence>
<feature type="transmembrane region" description="Helical" evidence="7">
    <location>
        <begin position="38"/>
        <end position="64"/>
    </location>
</feature>